<sequence length="225" mass="24424">MLGRETPWFDTRPGGGFPPGVDGIQRFEGGYLLTNGYLIATPGGGHLMVDAPMDAVEWLQHRGVKPEALLLTHQHFDHVMSAAAIAAMGVPVYAWNTFSRSLTLEEVVRQWGMPFDVEEFSVDHILEGHDQLAVGGLTFSLLHVPGHSSDSVVFHLPEKELLFAGDTLFHGSTGRGDLPGGDLDLLCRGISEKLYPLPHDTRVLPGHGDATTIGRERTSNAVVRA</sequence>
<dbReference type="Pfam" id="PF00753">
    <property type="entry name" value="Lactamase_B"/>
    <property type="match status" value="1"/>
</dbReference>
<dbReference type="InterPro" id="IPR051453">
    <property type="entry name" value="MBL_Glyoxalase_II"/>
</dbReference>
<gene>
    <name evidence="6" type="ORF">Hsar01_03341</name>
</gene>
<dbReference type="PANTHER" id="PTHR46233">
    <property type="entry name" value="HYDROXYACYLGLUTATHIONE HYDROLASE GLOC"/>
    <property type="match status" value="1"/>
</dbReference>
<evidence type="ECO:0000313" key="7">
    <source>
        <dbReference type="Proteomes" id="UP001476282"/>
    </source>
</evidence>
<accession>A0ABP9UTN5</accession>
<dbReference type="Proteomes" id="UP001476282">
    <property type="component" value="Unassembled WGS sequence"/>
</dbReference>
<dbReference type="SMART" id="SM00849">
    <property type="entry name" value="Lactamase_B"/>
    <property type="match status" value="1"/>
</dbReference>
<dbReference type="InterPro" id="IPR001279">
    <property type="entry name" value="Metallo-B-lactamas"/>
</dbReference>
<feature type="domain" description="Metallo-beta-lactamase" evidence="5">
    <location>
        <begin position="33"/>
        <end position="207"/>
    </location>
</feature>
<reference evidence="6 7" key="1">
    <citation type="submission" date="2024-02" db="EMBL/GenBank/DDBJ databases">
        <title>Haloferula sargassicola NBRC 104335.</title>
        <authorList>
            <person name="Ichikawa N."/>
            <person name="Katano-Makiyama Y."/>
            <person name="Hidaka K."/>
        </authorList>
    </citation>
    <scope>NUCLEOTIDE SEQUENCE [LARGE SCALE GENOMIC DNA]</scope>
    <source>
        <strain evidence="6 7">NBRC 104335</strain>
    </source>
</reference>
<organism evidence="6 7">
    <name type="scientific">Haloferula sargassicola</name>
    <dbReference type="NCBI Taxonomy" id="490096"/>
    <lineage>
        <taxon>Bacteria</taxon>
        <taxon>Pseudomonadati</taxon>
        <taxon>Verrucomicrobiota</taxon>
        <taxon>Verrucomicrobiia</taxon>
        <taxon>Verrucomicrobiales</taxon>
        <taxon>Verrucomicrobiaceae</taxon>
        <taxon>Haloferula</taxon>
    </lineage>
</organism>
<keyword evidence="3" id="KW-0378">Hydrolase</keyword>
<protein>
    <submittedName>
        <fullName evidence="6">Uncharacterized protein Rv2581c</fullName>
    </submittedName>
</protein>
<evidence type="ECO:0000256" key="1">
    <source>
        <dbReference type="ARBA" id="ARBA00001947"/>
    </source>
</evidence>
<evidence type="ECO:0000313" key="6">
    <source>
        <dbReference type="EMBL" id="GAA5484102.1"/>
    </source>
</evidence>
<dbReference type="Gene3D" id="3.60.15.10">
    <property type="entry name" value="Ribonuclease Z/Hydroxyacylglutathione hydrolase-like"/>
    <property type="match status" value="1"/>
</dbReference>
<proteinExistence type="predicted"/>
<dbReference type="SUPFAM" id="SSF56281">
    <property type="entry name" value="Metallo-hydrolase/oxidoreductase"/>
    <property type="match status" value="1"/>
</dbReference>
<keyword evidence="7" id="KW-1185">Reference proteome</keyword>
<keyword evidence="4" id="KW-0862">Zinc</keyword>
<dbReference type="EMBL" id="BAABRI010000020">
    <property type="protein sequence ID" value="GAA5484102.1"/>
    <property type="molecule type" value="Genomic_DNA"/>
</dbReference>
<keyword evidence="2" id="KW-0479">Metal-binding</keyword>
<evidence type="ECO:0000259" key="5">
    <source>
        <dbReference type="SMART" id="SM00849"/>
    </source>
</evidence>
<dbReference type="InterPro" id="IPR036866">
    <property type="entry name" value="RibonucZ/Hydroxyglut_hydro"/>
</dbReference>
<evidence type="ECO:0000256" key="4">
    <source>
        <dbReference type="ARBA" id="ARBA00022833"/>
    </source>
</evidence>
<comment type="cofactor">
    <cofactor evidence="1">
        <name>Zn(2+)</name>
        <dbReference type="ChEBI" id="CHEBI:29105"/>
    </cofactor>
</comment>
<evidence type="ECO:0000256" key="2">
    <source>
        <dbReference type="ARBA" id="ARBA00022723"/>
    </source>
</evidence>
<name>A0ABP9UTN5_9BACT</name>
<comment type="caution">
    <text evidence="6">The sequence shown here is derived from an EMBL/GenBank/DDBJ whole genome shotgun (WGS) entry which is preliminary data.</text>
</comment>
<dbReference type="PANTHER" id="PTHR46233:SF3">
    <property type="entry name" value="HYDROXYACYLGLUTATHIONE HYDROLASE GLOC"/>
    <property type="match status" value="1"/>
</dbReference>
<evidence type="ECO:0000256" key="3">
    <source>
        <dbReference type="ARBA" id="ARBA00022801"/>
    </source>
</evidence>
<dbReference type="CDD" id="cd06262">
    <property type="entry name" value="metallo-hydrolase-like_MBL-fold"/>
    <property type="match status" value="1"/>
</dbReference>